<sequence>MSVSPQDSPPIYTEVVSITSVPLLEHPPPPTTAEPSPLYIPTTRPVITDTSRLLIPHEDLAKQRISLTSLGKSSRGKRVNVDIFDDFTGDADGRSRLTSNLSHMSAAQCRICFSGE</sequence>
<protein>
    <submittedName>
        <fullName evidence="2">Uncharacterized protein</fullName>
    </submittedName>
</protein>
<reference evidence="2 3" key="1">
    <citation type="journal article" date="2016" name="Nat. Commun.">
        <title>Extremotolerant tardigrade genome and improved radiotolerance of human cultured cells by tardigrade-unique protein.</title>
        <authorList>
            <person name="Hashimoto T."/>
            <person name="Horikawa D.D."/>
            <person name="Saito Y."/>
            <person name="Kuwahara H."/>
            <person name="Kozuka-Hata H."/>
            <person name="Shin-I T."/>
            <person name="Minakuchi Y."/>
            <person name="Ohishi K."/>
            <person name="Motoyama A."/>
            <person name="Aizu T."/>
            <person name="Enomoto A."/>
            <person name="Kondo K."/>
            <person name="Tanaka S."/>
            <person name="Hara Y."/>
            <person name="Koshikawa S."/>
            <person name="Sagara H."/>
            <person name="Miura T."/>
            <person name="Yokobori S."/>
            <person name="Miyagawa K."/>
            <person name="Suzuki Y."/>
            <person name="Kubo T."/>
            <person name="Oyama M."/>
            <person name="Kohara Y."/>
            <person name="Fujiyama A."/>
            <person name="Arakawa K."/>
            <person name="Katayama T."/>
            <person name="Toyoda A."/>
            <person name="Kunieda T."/>
        </authorList>
    </citation>
    <scope>NUCLEOTIDE SEQUENCE [LARGE SCALE GENOMIC DNA]</scope>
    <source>
        <strain evidence="2 3">YOKOZUNA-1</strain>
    </source>
</reference>
<name>A0A1D1US13_RAMVA</name>
<dbReference type="EMBL" id="BDGG01000001">
    <property type="protein sequence ID" value="GAU88948.1"/>
    <property type="molecule type" value="Genomic_DNA"/>
</dbReference>
<organism evidence="2 3">
    <name type="scientific">Ramazzottius varieornatus</name>
    <name type="common">Water bear</name>
    <name type="synonym">Tardigrade</name>
    <dbReference type="NCBI Taxonomy" id="947166"/>
    <lineage>
        <taxon>Eukaryota</taxon>
        <taxon>Metazoa</taxon>
        <taxon>Ecdysozoa</taxon>
        <taxon>Tardigrada</taxon>
        <taxon>Eutardigrada</taxon>
        <taxon>Parachela</taxon>
        <taxon>Hypsibioidea</taxon>
        <taxon>Ramazzottiidae</taxon>
        <taxon>Ramazzottius</taxon>
    </lineage>
</organism>
<comment type="caution">
    <text evidence="2">The sequence shown here is derived from an EMBL/GenBank/DDBJ whole genome shotgun (WGS) entry which is preliminary data.</text>
</comment>
<keyword evidence="3" id="KW-1185">Reference proteome</keyword>
<dbReference type="AlphaFoldDB" id="A0A1D1US13"/>
<proteinExistence type="predicted"/>
<dbReference type="Proteomes" id="UP000186922">
    <property type="component" value="Unassembled WGS sequence"/>
</dbReference>
<evidence type="ECO:0000313" key="3">
    <source>
        <dbReference type="Proteomes" id="UP000186922"/>
    </source>
</evidence>
<gene>
    <name evidence="2" type="primary">RvY_01554-1</name>
    <name evidence="2" type="synonym">RvY_01554.1</name>
    <name evidence="2" type="ORF">RvY_01554</name>
</gene>
<evidence type="ECO:0000313" key="2">
    <source>
        <dbReference type="EMBL" id="GAU88948.1"/>
    </source>
</evidence>
<accession>A0A1D1US13</accession>
<evidence type="ECO:0000256" key="1">
    <source>
        <dbReference type="SAM" id="MobiDB-lite"/>
    </source>
</evidence>
<feature type="region of interest" description="Disordered" evidence="1">
    <location>
        <begin position="22"/>
        <end position="41"/>
    </location>
</feature>